<evidence type="ECO:0000256" key="2">
    <source>
        <dbReference type="ARBA" id="ARBA00022884"/>
    </source>
</evidence>
<evidence type="ECO:0000256" key="3">
    <source>
        <dbReference type="ARBA" id="ARBA00023242"/>
    </source>
</evidence>
<organism evidence="7 8">
    <name type="scientific">Dispira parvispora</name>
    <dbReference type="NCBI Taxonomy" id="1520584"/>
    <lineage>
        <taxon>Eukaryota</taxon>
        <taxon>Fungi</taxon>
        <taxon>Fungi incertae sedis</taxon>
        <taxon>Zoopagomycota</taxon>
        <taxon>Kickxellomycotina</taxon>
        <taxon>Dimargaritomycetes</taxon>
        <taxon>Dimargaritales</taxon>
        <taxon>Dimargaritaceae</taxon>
        <taxon>Dispira</taxon>
    </lineage>
</organism>
<evidence type="ECO:0000256" key="4">
    <source>
        <dbReference type="PROSITE-ProRule" id="PRU00176"/>
    </source>
</evidence>
<dbReference type="GO" id="GO:0003723">
    <property type="term" value="F:RNA binding"/>
    <property type="evidence" value="ECO:0007669"/>
    <property type="project" value="UniProtKB-UniRule"/>
</dbReference>
<comment type="caution">
    <text evidence="7">The sequence shown here is derived from an EMBL/GenBank/DDBJ whole genome shotgun (WGS) entry which is preliminary data.</text>
</comment>
<evidence type="ECO:0000313" key="8">
    <source>
        <dbReference type="Proteomes" id="UP001150925"/>
    </source>
</evidence>
<protein>
    <submittedName>
        <fullName evidence="7">Nucleolar protein</fullName>
    </submittedName>
</protein>
<keyword evidence="2 4" id="KW-0694">RNA-binding</keyword>
<feature type="compositionally biased region" description="Polar residues" evidence="5">
    <location>
        <begin position="23"/>
        <end position="38"/>
    </location>
</feature>
<dbReference type="GO" id="GO:0005730">
    <property type="term" value="C:nucleolus"/>
    <property type="evidence" value="ECO:0007669"/>
    <property type="project" value="UniProtKB-SubCell"/>
</dbReference>
<feature type="compositionally biased region" description="Acidic residues" evidence="5">
    <location>
        <begin position="71"/>
        <end position="84"/>
    </location>
</feature>
<evidence type="ECO:0000313" key="7">
    <source>
        <dbReference type="EMBL" id="KAJ1960943.1"/>
    </source>
</evidence>
<dbReference type="OrthoDB" id="21467at2759"/>
<accession>A0A9W8ATN6</accession>
<proteinExistence type="predicted"/>
<name>A0A9W8ATN6_9FUNG</name>
<dbReference type="PROSITE" id="PS50102">
    <property type="entry name" value="RRM"/>
    <property type="match status" value="1"/>
</dbReference>
<dbReference type="InterPro" id="IPR000504">
    <property type="entry name" value="RRM_dom"/>
</dbReference>
<feature type="compositionally biased region" description="Acidic residues" evidence="5">
    <location>
        <begin position="50"/>
        <end position="59"/>
    </location>
</feature>
<dbReference type="AlphaFoldDB" id="A0A9W8ATN6"/>
<dbReference type="EMBL" id="JANBPY010001235">
    <property type="protein sequence ID" value="KAJ1960943.1"/>
    <property type="molecule type" value="Genomic_DNA"/>
</dbReference>
<dbReference type="Gene3D" id="3.30.70.330">
    <property type="match status" value="1"/>
</dbReference>
<keyword evidence="3" id="KW-0539">Nucleus</keyword>
<sequence>MAPLKRKIAKAATEEAQPRKSAKVQTKTTSKATKNALTTKKVVVKQPVEESPDDADELETAIQKQYASESSDSDSASDVDGDSGAEDLFKAMADEIVVTPGVQSRLNAAKAAEKSGGRKKSTAIVFLASMPHDLTVPMLYKYFSQFGRVTRALIPDSKNDGKASHAYISFASQEVAKVVVDTMNNYMIDGKLLHCSLVSEADHPKIISKFFKKKPEVEVSTEASESKSIRYRGIFTSTSSAKRFLVKKKKLDQETKENLKALGVDYDFPPFKLVSKLQGTS</sequence>
<dbReference type="InterPro" id="IPR012677">
    <property type="entry name" value="Nucleotide-bd_a/b_plait_sf"/>
</dbReference>
<dbReference type="SUPFAM" id="SSF54928">
    <property type="entry name" value="RNA-binding domain, RBD"/>
    <property type="match status" value="1"/>
</dbReference>
<evidence type="ECO:0000256" key="1">
    <source>
        <dbReference type="ARBA" id="ARBA00004604"/>
    </source>
</evidence>
<dbReference type="Pfam" id="PF00076">
    <property type="entry name" value="RRM_1"/>
    <property type="match status" value="1"/>
</dbReference>
<dbReference type="SMART" id="SM00360">
    <property type="entry name" value="RRM"/>
    <property type="match status" value="1"/>
</dbReference>
<dbReference type="Proteomes" id="UP001150925">
    <property type="component" value="Unassembled WGS sequence"/>
</dbReference>
<dbReference type="PANTHER" id="PTHR46754">
    <property type="entry name" value="MKI67 FHA DOMAIN-INTERACTING NUCLEOLAR PHOSPHOPROTEIN"/>
    <property type="match status" value="1"/>
</dbReference>
<evidence type="ECO:0000259" key="6">
    <source>
        <dbReference type="PROSITE" id="PS50102"/>
    </source>
</evidence>
<feature type="region of interest" description="Disordered" evidence="5">
    <location>
        <begin position="1"/>
        <end position="84"/>
    </location>
</feature>
<reference evidence="7" key="1">
    <citation type="submission" date="2022-07" db="EMBL/GenBank/DDBJ databases">
        <title>Phylogenomic reconstructions and comparative analyses of Kickxellomycotina fungi.</title>
        <authorList>
            <person name="Reynolds N.K."/>
            <person name="Stajich J.E."/>
            <person name="Barry K."/>
            <person name="Grigoriev I.V."/>
            <person name="Crous P."/>
            <person name="Smith M.E."/>
        </authorList>
    </citation>
    <scope>NUCLEOTIDE SEQUENCE</scope>
    <source>
        <strain evidence="7">RSA 1196</strain>
    </source>
</reference>
<gene>
    <name evidence="7" type="primary">NOP15</name>
    <name evidence="7" type="ORF">IWQ62_004038</name>
</gene>
<feature type="domain" description="RRM" evidence="6">
    <location>
        <begin position="123"/>
        <end position="200"/>
    </location>
</feature>
<keyword evidence="8" id="KW-1185">Reference proteome</keyword>
<dbReference type="InterPro" id="IPR035979">
    <property type="entry name" value="RBD_domain_sf"/>
</dbReference>
<comment type="subcellular location">
    <subcellularLocation>
        <location evidence="1">Nucleus</location>
        <location evidence="1">Nucleolus</location>
    </subcellularLocation>
</comment>
<evidence type="ECO:0000256" key="5">
    <source>
        <dbReference type="SAM" id="MobiDB-lite"/>
    </source>
</evidence>